<accession>A0ABW0ET95</accession>
<dbReference type="SUPFAM" id="SSF51735">
    <property type="entry name" value="NAD(P)-binding Rossmann-fold domains"/>
    <property type="match status" value="1"/>
</dbReference>
<dbReference type="InterPro" id="IPR000683">
    <property type="entry name" value="Gfo/Idh/MocA-like_OxRdtase_N"/>
</dbReference>
<keyword evidence="2" id="KW-0560">Oxidoreductase</keyword>
<comment type="caution">
    <text evidence="5">The sequence shown here is derived from an EMBL/GenBank/DDBJ whole genome shotgun (WGS) entry which is preliminary data.</text>
</comment>
<dbReference type="SUPFAM" id="SSF55347">
    <property type="entry name" value="Glyceraldehyde-3-phosphate dehydrogenase-like, C-terminal domain"/>
    <property type="match status" value="1"/>
</dbReference>
<dbReference type="InterPro" id="IPR036291">
    <property type="entry name" value="NAD(P)-bd_dom_sf"/>
</dbReference>
<sequence length="334" mass="35275">MPTSVPSDRPVRWGLLGAGGIAGTVGADIAASPHSEVAAVGARDLDRARRLADRLGAPRAYGSYAELVADPELDVVYVATTHAQHHEHALLAIEAGKPVLVEKAFTLTKAQADEVIAAAAGNDVFCMEAMWMRMNPLVIRALEMVRGGAIGRVLSVTADHGQRFPFDAGHRLFDLGAGGGALLDLGVYSATFAWMFLGEPASVTTTGHLSPTGSDSTLAMQWNYEDDRYAHVTCTTESSTPCEGTVVGTDGWLRLGYPFYKPSELRVSTRAAGTEVLTEALPGNGYGPQVAEVERCLRAGLPQSPLVPLAETAAIMGLMDEARADLGVRYPADG</sequence>
<reference evidence="6" key="1">
    <citation type="journal article" date="2019" name="Int. J. Syst. Evol. Microbiol.">
        <title>The Global Catalogue of Microorganisms (GCM) 10K type strain sequencing project: providing services to taxonomists for standard genome sequencing and annotation.</title>
        <authorList>
            <consortium name="The Broad Institute Genomics Platform"/>
            <consortium name="The Broad Institute Genome Sequencing Center for Infectious Disease"/>
            <person name="Wu L."/>
            <person name="Ma J."/>
        </authorList>
    </citation>
    <scope>NUCLEOTIDE SEQUENCE [LARGE SCALE GENOMIC DNA]</scope>
    <source>
        <strain evidence="6">CCUG 59778</strain>
    </source>
</reference>
<proteinExistence type="inferred from homology"/>
<gene>
    <name evidence="5" type="ORF">ACFPM7_23290</name>
</gene>
<evidence type="ECO:0000259" key="4">
    <source>
        <dbReference type="Pfam" id="PF22725"/>
    </source>
</evidence>
<keyword evidence="6" id="KW-1185">Reference proteome</keyword>
<feature type="domain" description="GFO/IDH/MocA-like oxidoreductase" evidence="4">
    <location>
        <begin position="140"/>
        <end position="254"/>
    </location>
</feature>
<evidence type="ECO:0000313" key="5">
    <source>
        <dbReference type="EMBL" id="MFC5289991.1"/>
    </source>
</evidence>
<name>A0ABW0ET95_9PSEU</name>
<dbReference type="PANTHER" id="PTHR22604">
    <property type="entry name" value="OXIDOREDUCTASES"/>
    <property type="match status" value="1"/>
</dbReference>
<dbReference type="PANTHER" id="PTHR22604:SF105">
    <property type="entry name" value="TRANS-1,2-DIHYDROBENZENE-1,2-DIOL DEHYDROGENASE"/>
    <property type="match status" value="1"/>
</dbReference>
<comment type="similarity">
    <text evidence="1">Belongs to the Gfo/Idh/MocA family.</text>
</comment>
<dbReference type="InterPro" id="IPR055170">
    <property type="entry name" value="GFO_IDH_MocA-like_dom"/>
</dbReference>
<dbReference type="Pfam" id="PF22725">
    <property type="entry name" value="GFO_IDH_MocA_C3"/>
    <property type="match status" value="1"/>
</dbReference>
<dbReference type="Gene3D" id="3.40.50.720">
    <property type="entry name" value="NAD(P)-binding Rossmann-like Domain"/>
    <property type="match status" value="1"/>
</dbReference>
<evidence type="ECO:0000256" key="2">
    <source>
        <dbReference type="ARBA" id="ARBA00023002"/>
    </source>
</evidence>
<dbReference type="InterPro" id="IPR050984">
    <property type="entry name" value="Gfo/Idh/MocA_domain"/>
</dbReference>
<dbReference type="Pfam" id="PF01408">
    <property type="entry name" value="GFO_IDH_MocA"/>
    <property type="match status" value="1"/>
</dbReference>
<evidence type="ECO:0000259" key="3">
    <source>
        <dbReference type="Pfam" id="PF01408"/>
    </source>
</evidence>
<dbReference type="EMBL" id="JBHSKF010000014">
    <property type="protein sequence ID" value="MFC5289991.1"/>
    <property type="molecule type" value="Genomic_DNA"/>
</dbReference>
<protein>
    <submittedName>
        <fullName evidence="5">Gfo/Idh/MocA family protein</fullName>
    </submittedName>
</protein>
<feature type="domain" description="Gfo/Idh/MocA-like oxidoreductase N-terminal" evidence="3">
    <location>
        <begin position="11"/>
        <end position="127"/>
    </location>
</feature>
<evidence type="ECO:0000256" key="1">
    <source>
        <dbReference type="ARBA" id="ARBA00010928"/>
    </source>
</evidence>
<organism evidence="5 6">
    <name type="scientific">Actinokineospora guangxiensis</name>
    <dbReference type="NCBI Taxonomy" id="1490288"/>
    <lineage>
        <taxon>Bacteria</taxon>
        <taxon>Bacillati</taxon>
        <taxon>Actinomycetota</taxon>
        <taxon>Actinomycetes</taxon>
        <taxon>Pseudonocardiales</taxon>
        <taxon>Pseudonocardiaceae</taxon>
        <taxon>Actinokineospora</taxon>
    </lineage>
</organism>
<evidence type="ECO:0000313" key="6">
    <source>
        <dbReference type="Proteomes" id="UP001596157"/>
    </source>
</evidence>
<dbReference type="Gene3D" id="3.30.360.10">
    <property type="entry name" value="Dihydrodipicolinate Reductase, domain 2"/>
    <property type="match status" value="1"/>
</dbReference>
<dbReference type="RefSeq" id="WP_378249863.1">
    <property type="nucleotide sequence ID" value="NZ_JBHSKF010000014.1"/>
</dbReference>
<dbReference type="Proteomes" id="UP001596157">
    <property type="component" value="Unassembled WGS sequence"/>
</dbReference>